<keyword evidence="1" id="KW-1133">Transmembrane helix</keyword>
<evidence type="ECO:0000256" key="1">
    <source>
        <dbReference type="SAM" id="Phobius"/>
    </source>
</evidence>
<evidence type="ECO:0000313" key="3">
    <source>
        <dbReference type="Proteomes" id="UP001551695"/>
    </source>
</evidence>
<protein>
    <submittedName>
        <fullName evidence="2">Uncharacterized protein</fullName>
    </submittedName>
</protein>
<accession>A0ABV3FXK9</accession>
<reference evidence="2 3" key="1">
    <citation type="submission" date="2024-06" db="EMBL/GenBank/DDBJ databases">
        <title>The Natural Products Discovery Center: Release of the First 8490 Sequenced Strains for Exploring Actinobacteria Biosynthetic Diversity.</title>
        <authorList>
            <person name="Kalkreuter E."/>
            <person name="Kautsar S.A."/>
            <person name="Yang D."/>
            <person name="Bader C.D."/>
            <person name="Teijaro C.N."/>
            <person name="Fluegel L."/>
            <person name="Davis C.M."/>
            <person name="Simpson J.R."/>
            <person name="Lauterbach L."/>
            <person name="Steele A.D."/>
            <person name="Gui C."/>
            <person name="Meng S."/>
            <person name="Li G."/>
            <person name="Viehrig K."/>
            <person name="Ye F."/>
            <person name="Su P."/>
            <person name="Kiefer A.F."/>
            <person name="Nichols A."/>
            <person name="Cepeda A.J."/>
            <person name="Yan W."/>
            <person name="Fan B."/>
            <person name="Jiang Y."/>
            <person name="Adhikari A."/>
            <person name="Zheng C.-J."/>
            <person name="Schuster L."/>
            <person name="Cowan T.M."/>
            <person name="Smanski M.J."/>
            <person name="Chevrette M.G."/>
            <person name="De Carvalho L.P.S."/>
            <person name="Shen B."/>
        </authorList>
    </citation>
    <scope>NUCLEOTIDE SEQUENCE [LARGE SCALE GENOMIC DNA]</scope>
    <source>
        <strain evidence="2 3">NPDC050403</strain>
    </source>
</reference>
<comment type="caution">
    <text evidence="2">The sequence shown here is derived from an EMBL/GenBank/DDBJ whole genome shotgun (WGS) entry which is preliminary data.</text>
</comment>
<proteinExistence type="predicted"/>
<feature type="transmembrane region" description="Helical" evidence="1">
    <location>
        <begin position="137"/>
        <end position="162"/>
    </location>
</feature>
<dbReference type="EMBL" id="JBFAKC010000009">
    <property type="protein sequence ID" value="MEV0710174.1"/>
    <property type="molecule type" value="Genomic_DNA"/>
</dbReference>
<gene>
    <name evidence="2" type="ORF">AB0I48_21640</name>
</gene>
<feature type="transmembrane region" description="Helical" evidence="1">
    <location>
        <begin position="96"/>
        <end position="117"/>
    </location>
</feature>
<keyword evidence="3" id="KW-1185">Reference proteome</keyword>
<keyword evidence="1" id="KW-0812">Transmembrane</keyword>
<feature type="transmembrane region" description="Helical" evidence="1">
    <location>
        <begin position="246"/>
        <end position="270"/>
    </location>
</feature>
<dbReference type="Proteomes" id="UP001551695">
    <property type="component" value="Unassembled WGS sequence"/>
</dbReference>
<feature type="transmembrane region" description="Helical" evidence="1">
    <location>
        <begin position="72"/>
        <end position="89"/>
    </location>
</feature>
<organism evidence="2 3">
    <name type="scientific">Nocardia aurea</name>
    <dbReference type="NCBI Taxonomy" id="2144174"/>
    <lineage>
        <taxon>Bacteria</taxon>
        <taxon>Bacillati</taxon>
        <taxon>Actinomycetota</taxon>
        <taxon>Actinomycetes</taxon>
        <taxon>Mycobacteriales</taxon>
        <taxon>Nocardiaceae</taxon>
        <taxon>Nocardia</taxon>
    </lineage>
</organism>
<evidence type="ECO:0000313" key="2">
    <source>
        <dbReference type="EMBL" id="MEV0710174.1"/>
    </source>
</evidence>
<feature type="transmembrane region" description="Helical" evidence="1">
    <location>
        <begin position="35"/>
        <end position="52"/>
    </location>
</feature>
<sequence length="360" mass="38635">MPSSDIDSAVTDSTPGRYRRIPALIPRGGRPHRPLLAMVALMTTLVAVSLLGTLVDDRVLLGESVWVKPLKFGFAFAAYGLTLAWLLSLPHRGSRATWWLGTVFAVTGVVDVGFIVVQAARGTFSHFNGSETDAVNVIGQQIFMSGVPGLFLANLAIVVILSWQRLVDRPTARAIHAGMALAALGMFQAYLMGFTGKQRVLDADGRVVELVAGHTVIDPASRTEAVRDADGMPITHWSTTGGDLRIAHFVGLHGIQILLLGVLVTAWLAPRQPWLRAERTRAELIGVLAFGYTGLFALVFWQAMRAQSPIHPDDTTLGVFAGLVAVVAGLTVLVYLRGRDLIRAEPDTAPALSAVVRPLG</sequence>
<keyword evidence="1" id="KW-0472">Membrane</keyword>
<feature type="transmembrane region" description="Helical" evidence="1">
    <location>
        <begin position="174"/>
        <end position="192"/>
    </location>
</feature>
<feature type="transmembrane region" description="Helical" evidence="1">
    <location>
        <begin position="282"/>
        <end position="304"/>
    </location>
</feature>
<feature type="transmembrane region" description="Helical" evidence="1">
    <location>
        <begin position="316"/>
        <end position="336"/>
    </location>
</feature>
<dbReference type="RefSeq" id="WP_357785939.1">
    <property type="nucleotide sequence ID" value="NZ_JBFAKC010000009.1"/>
</dbReference>
<name>A0ABV3FXK9_9NOCA</name>